<accession>A0A1I7KW22</accession>
<dbReference type="SUPFAM" id="SSF55729">
    <property type="entry name" value="Acyl-CoA N-acyltransferases (Nat)"/>
    <property type="match status" value="1"/>
</dbReference>
<dbReference type="InterPro" id="IPR000182">
    <property type="entry name" value="GNAT_dom"/>
</dbReference>
<evidence type="ECO:0000259" key="1">
    <source>
        <dbReference type="PROSITE" id="PS51186"/>
    </source>
</evidence>
<evidence type="ECO:0000313" key="3">
    <source>
        <dbReference type="Proteomes" id="UP000183508"/>
    </source>
</evidence>
<dbReference type="GO" id="GO:0016747">
    <property type="term" value="F:acyltransferase activity, transferring groups other than amino-acyl groups"/>
    <property type="evidence" value="ECO:0007669"/>
    <property type="project" value="InterPro"/>
</dbReference>
<reference evidence="3" key="1">
    <citation type="submission" date="2016-10" db="EMBL/GenBank/DDBJ databases">
        <authorList>
            <person name="Varghese N."/>
        </authorList>
    </citation>
    <scope>NUCLEOTIDE SEQUENCE [LARGE SCALE GENOMIC DNA]</scope>
    <source>
        <strain evidence="3">DSM 17980</strain>
    </source>
</reference>
<feature type="domain" description="N-acetyltransferase" evidence="1">
    <location>
        <begin position="20"/>
        <end position="184"/>
    </location>
</feature>
<gene>
    <name evidence="2" type="ORF">SAMN05421543_12021</name>
</gene>
<dbReference type="InterPro" id="IPR016181">
    <property type="entry name" value="Acyl_CoA_acyltransferase"/>
</dbReference>
<dbReference type="PANTHER" id="PTHR43415">
    <property type="entry name" value="SPERMIDINE N(1)-ACETYLTRANSFERASE"/>
    <property type="match status" value="1"/>
</dbReference>
<keyword evidence="3" id="KW-1185">Reference proteome</keyword>
<keyword evidence="2" id="KW-0808">Transferase</keyword>
<dbReference type="STRING" id="392015.SAMN05421543_12021"/>
<proteinExistence type="predicted"/>
<dbReference type="Pfam" id="PF00583">
    <property type="entry name" value="Acetyltransf_1"/>
    <property type="match status" value="1"/>
</dbReference>
<name>A0A1I7KW22_9BACL</name>
<dbReference type="CDD" id="cd04301">
    <property type="entry name" value="NAT_SF"/>
    <property type="match status" value="1"/>
</dbReference>
<dbReference type="PROSITE" id="PS51186">
    <property type="entry name" value="GNAT"/>
    <property type="match status" value="1"/>
</dbReference>
<evidence type="ECO:0000313" key="2">
    <source>
        <dbReference type="EMBL" id="SFV01659.1"/>
    </source>
</evidence>
<protein>
    <submittedName>
        <fullName evidence="2">Protein N-acetyltransferase, RimJ/RimL family</fullName>
    </submittedName>
</protein>
<dbReference type="Proteomes" id="UP000183508">
    <property type="component" value="Unassembled WGS sequence"/>
</dbReference>
<dbReference type="Gene3D" id="3.40.630.30">
    <property type="match status" value="1"/>
</dbReference>
<organism evidence="2 3">
    <name type="scientific">Alicyclobacillus macrosporangiidus</name>
    <dbReference type="NCBI Taxonomy" id="392015"/>
    <lineage>
        <taxon>Bacteria</taxon>
        <taxon>Bacillati</taxon>
        <taxon>Bacillota</taxon>
        <taxon>Bacilli</taxon>
        <taxon>Bacillales</taxon>
        <taxon>Alicyclobacillaceae</taxon>
        <taxon>Alicyclobacillus</taxon>
    </lineage>
</organism>
<dbReference type="PANTHER" id="PTHR43415:SF3">
    <property type="entry name" value="GNAT-FAMILY ACETYLTRANSFERASE"/>
    <property type="match status" value="1"/>
</dbReference>
<dbReference type="EMBL" id="FPBV01000020">
    <property type="protein sequence ID" value="SFV01659.1"/>
    <property type="molecule type" value="Genomic_DNA"/>
</dbReference>
<dbReference type="AlphaFoldDB" id="A0A1I7KW22"/>
<sequence length="184" mass="21091">MEINPVHVLSGKEREGKPMYKIRPIAATDAEPYLELCRRLDRETSFMLYEPGERTTTIAEQRKQIESILKTDNQMIFVAESDHQLVGHLQAYGGRLRRNRHTVYLVIGVLQAYAGQGIGTALFQTMEEWARSVGAHRLELTVMTHNGTAIALYRKMGFEVEGIARETLFVDGRYVDEYWMAKLL</sequence>